<dbReference type="GO" id="GO:0050660">
    <property type="term" value="F:flavin adenine dinucleotide binding"/>
    <property type="evidence" value="ECO:0007669"/>
    <property type="project" value="InterPro"/>
</dbReference>
<gene>
    <name evidence="4" type="ORF">GGU10DRAFT_280173</name>
</gene>
<dbReference type="Proteomes" id="UP001163798">
    <property type="component" value="Unassembled WGS sequence"/>
</dbReference>
<dbReference type="AlphaFoldDB" id="A0AA38KCX2"/>
<evidence type="ECO:0000313" key="4">
    <source>
        <dbReference type="EMBL" id="KAJ3779906.1"/>
    </source>
</evidence>
<dbReference type="Gene3D" id="3.30.560.10">
    <property type="entry name" value="Glucose Oxidase, domain 3"/>
    <property type="match status" value="1"/>
</dbReference>
<evidence type="ECO:0000259" key="3">
    <source>
        <dbReference type="Pfam" id="PF05199"/>
    </source>
</evidence>
<feature type="non-terminal residue" evidence="4">
    <location>
        <position position="197"/>
    </location>
</feature>
<dbReference type="InterPro" id="IPR012132">
    <property type="entry name" value="GMC_OxRdtase"/>
</dbReference>
<dbReference type="InterPro" id="IPR036188">
    <property type="entry name" value="FAD/NAD-bd_sf"/>
</dbReference>
<keyword evidence="5" id="KW-1185">Reference proteome</keyword>
<comment type="caution">
    <text evidence="4">The sequence shown here is derived from an EMBL/GenBank/DDBJ whole genome shotgun (WGS) entry which is preliminary data.</text>
</comment>
<dbReference type="SUPFAM" id="SSF51905">
    <property type="entry name" value="FAD/NAD(P)-binding domain"/>
    <property type="match status" value="1"/>
</dbReference>
<sequence>NSSILDQFGEDPAAGVRSAHYELGFSNGDISVAPTGHFIGITTRVVSPLSRGTVLLESTNPFAAPLISPNLLSNGFDLLAMREALKTSVKFLAAPVWKEYVLGNPDTLGLEAPQDEQLDAYIRNNTGTSAHAVGTAAMTGQNSSFGVVNPDFKVKGVEGLRVVDASVFPFVPSAHTQAPVYVIAERAADMIKSFWED</sequence>
<organism evidence="4 5">
    <name type="scientific">Lentinula aff. detonsa</name>
    <dbReference type="NCBI Taxonomy" id="2804958"/>
    <lineage>
        <taxon>Eukaryota</taxon>
        <taxon>Fungi</taxon>
        <taxon>Dikarya</taxon>
        <taxon>Basidiomycota</taxon>
        <taxon>Agaricomycotina</taxon>
        <taxon>Agaricomycetes</taxon>
        <taxon>Agaricomycetidae</taxon>
        <taxon>Agaricales</taxon>
        <taxon>Marasmiineae</taxon>
        <taxon>Omphalotaceae</taxon>
        <taxon>Lentinula</taxon>
    </lineage>
</organism>
<dbReference type="EMBL" id="MU794082">
    <property type="protein sequence ID" value="KAJ3779906.1"/>
    <property type="molecule type" value="Genomic_DNA"/>
</dbReference>
<dbReference type="Pfam" id="PF05199">
    <property type="entry name" value="GMC_oxred_C"/>
    <property type="match status" value="1"/>
</dbReference>
<proteinExistence type="inferred from homology"/>
<protein>
    <submittedName>
        <fullName evidence="4">Aryl-alcohol oxidase</fullName>
    </submittedName>
</protein>
<name>A0AA38KCX2_9AGAR</name>
<comment type="cofactor">
    <cofactor evidence="1">
        <name>FAD</name>
        <dbReference type="ChEBI" id="CHEBI:57692"/>
    </cofactor>
</comment>
<dbReference type="PANTHER" id="PTHR11552:SF147">
    <property type="entry name" value="CHOLINE DEHYDROGENASE, MITOCHONDRIAL"/>
    <property type="match status" value="1"/>
</dbReference>
<dbReference type="Gene3D" id="3.50.50.60">
    <property type="entry name" value="FAD/NAD(P)-binding domain"/>
    <property type="match status" value="1"/>
</dbReference>
<dbReference type="SUPFAM" id="SSF54373">
    <property type="entry name" value="FAD-linked reductases, C-terminal domain"/>
    <property type="match status" value="1"/>
</dbReference>
<evidence type="ECO:0000313" key="5">
    <source>
        <dbReference type="Proteomes" id="UP001163798"/>
    </source>
</evidence>
<feature type="domain" description="Glucose-methanol-choline oxidoreductase C-terminal" evidence="3">
    <location>
        <begin position="48"/>
        <end position="184"/>
    </location>
</feature>
<accession>A0AA38KCX2</accession>
<evidence type="ECO:0000256" key="2">
    <source>
        <dbReference type="ARBA" id="ARBA00010790"/>
    </source>
</evidence>
<dbReference type="PANTHER" id="PTHR11552">
    <property type="entry name" value="GLUCOSE-METHANOL-CHOLINE GMC OXIDOREDUCTASE"/>
    <property type="match status" value="1"/>
</dbReference>
<dbReference type="InterPro" id="IPR007867">
    <property type="entry name" value="GMC_OxRtase_C"/>
</dbReference>
<comment type="similarity">
    <text evidence="2">Belongs to the GMC oxidoreductase family.</text>
</comment>
<reference evidence="4" key="1">
    <citation type="submission" date="2022-08" db="EMBL/GenBank/DDBJ databases">
        <authorList>
            <consortium name="DOE Joint Genome Institute"/>
            <person name="Min B."/>
            <person name="Riley R."/>
            <person name="Sierra-Patev S."/>
            <person name="Naranjo-Ortiz M."/>
            <person name="Looney B."/>
            <person name="Konkel Z."/>
            <person name="Slot J.C."/>
            <person name="Sakamoto Y."/>
            <person name="Steenwyk J.L."/>
            <person name="Rokas A."/>
            <person name="Carro J."/>
            <person name="Camarero S."/>
            <person name="Ferreira P."/>
            <person name="Molpeceres G."/>
            <person name="Ruiz-Duenas F.J."/>
            <person name="Serrano A."/>
            <person name="Henrissat B."/>
            <person name="Drula E."/>
            <person name="Hughes K.W."/>
            <person name="Mata J.L."/>
            <person name="Ishikawa N.K."/>
            <person name="Vargas-Isla R."/>
            <person name="Ushijima S."/>
            <person name="Smith C.A."/>
            <person name="Ahrendt S."/>
            <person name="Andreopoulos W."/>
            <person name="He G."/>
            <person name="Labutti K."/>
            <person name="Lipzen A."/>
            <person name="Ng V."/>
            <person name="Sandor L."/>
            <person name="Barry K."/>
            <person name="Martinez A.T."/>
            <person name="Xiao Y."/>
            <person name="Gibbons J.G."/>
            <person name="Terashima K."/>
            <person name="Hibbett D.S."/>
            <person name="Grigoriev I.V."/>
        </authorList>
    </citation>
    <scope>NUCLEOTIDE SEQUENCE</scope>
    <source>
        <strain evidence="4">TFB10291</strain>
    </source>
</reference>
<dbReference type="GO" id="GO:0016614">
    <property type="term" value="F:oxidoreductase activity, acting on CH-OH group of donors"/>
    <property type="evidence" value="ECO:0007669"/>
    <property type="project" value="InterPro"/>
</dbReference>
<evidence type="ECO:0000256" key="1">
    <source>
        <dbReference type="ARBA" id="ARBA00001974"/>
    </source>
</evidence>